<keyword evidence="1" id="KW-0812">Transmembrane</keyword>
<dbReference type="AlphaFoldDB" id="A0AAV3UHC3"/>
<accession>A0AAV3UHC3</accession>
<evidence type="ECO:0000313" key="3">
    <source>
        <dbReference type="Proteomes" id="UP001501729"/>
    </source>
</evidence>
<feature type="transmembrane region" description="Helical" evidence="1">
    <location>
        <begin position="72"/>
        <end position="90"/>
    </location>
</feature>
<sequence length="139" mass="14449">MNRLAKYGLLTVFVAVVANTLVRMITLSVSTVPVGFWPLGWGAVLGSTVLTTGGATIVYGGITRYSKRPNRMFTIVAMVVLLLSFGSFVAPPSVLAAAPTSVLAALAMMHVIVAVVSVGVLTRAADNAETPKSTKNTPT</sequence>
<proteinExistence type="predicted"/>
<name>A0AAV3UHC3_9EURY</name>
<feature type="transmembrane region" description="Helical" evidence="1">
    <location>
        <begin position="7"/>
        <end position="27"/>
    </location>
</feature>
<gene>
    <name evidence="2" type="ORF">GCM10025751_23780</name>
</gene>
<keyword evidence="1" id="KW-1133">Transmembrane helix</keyword>
<dbReference type="Proteomes" id="UP001501729">
    <property type="component" value="Unassembled WGS sequence"/>
</dbReference>
<dbReference type="InterPro" id="IPR045713">
    <property type="entry name" value="DUF6069"/>
</dbReference>
<comment type="caution">
    <text evidence="2">The sequence shown here is derived from an EMBL/GenBank/DDBJ whole genome shotgun (WGS) entry which is preliminary data.</text>
</comment>
<evidence type="ECO:0000256" key="1">
    <source>
        <dbReference type="SAM" id="Phobius"/>
    </source>
</evidence>
<keyword evidence="3" id="KW-1185">Reference proteome</keyword>
<keyword evidence="1" id="KW-0472">Membrane</keyword>
<reference evidence="2 3" key="1">
    <citation type="journal article" date="2019" name="Int. J. Syst. Evol. Microbiol.">
        <title>The Global Catalogue of Microorganisms (GCM) 10K type strain sequencing project: providing services to taxonomists for standard genome sequencing and annotation.</title>
        <authorList>
            <consortium name="The Broad Institute Genomics Platform"/>
            <consortium name="The Broad Institute Genome Sequencing Center for Infectious Disease"/>
            <person name="Wu L."/>
            <person name="Ma J."/>
        </authorList>
    </citation>
    <scope>NUCLEOTIDE SEQUENCE [LARGE SCALE GENOMIC DNA]</scope>
    <source>
        <strain evidence="2 3">JCM 17504</strain>
    </source>
</reference>
<dbReference type="Pfam" id="PF19545">
    <property type="entry name" value="DUF6069"/>
    <property type="match status" value="1"/>
</dbReference>
<feature type="transmembrane region" description="Helical" evidence="1">
    <location>
        <begin position="39"/>
        <end position="60"/>
    </location>
</feature>
<feature type="transmembrane region" description="Helical" evidence="1">
    <location>
        <begin position="102"/>
        <end position="122"/>
    </location>
</feature>
<organism evidence="2 3">
    <name type="scientific">Haladaptatus pallidirubidus</name>
    <dbReference type="NCBI Taxonomy" id="1008152"/>
    <lineage>
        <taxon>Archaea</taxon>
        <taxon>Methanobacteriati</taxon>
        <taxon>Methanobacteriota</taxon>
        <taxon>Stenosarchaea group</taxon>
        <taxon>Halobacteria</taxon>
        <taxon>Halobacteriales</taxon>
        <taxon>Haladaptataceae</taxon>
        <taxon>Haladaptatus</taxon>
    </lineage>
</organism>
<dbReference type="EMBL" id="BAABKX010000008">
    <property type="protein sequence ID" value="GAA5050131.1"/>
    <property type="molecule type" value="Genomic_DNA"/>
</dbReference>
<protein>
    <submittedName>
        <fullName evidence="2">Uncharacterized protein</fullName>
    </submittedName>
</protein>
<evidence type="ECO:0000313" key="2">
    <source>
        <dbReference type="EMBL" id="GAA5050131.1"/>
    </source>
</evidence>